<reference evidence="1 2" key="1">
    <citation type="journal article" date="2022" name="Hortic Res">
        <title>A haplotype resolved chromosomal level avocado genome allows analysis of novel avocado genes.</title>
        <authorList>
            <person name="Nath O."/>
            <person name="Fletcher S.J."/>
            <person name="Hayward A."/>
            <person name="Shaw L.M."/>
            <person name="Masouleh A.K."/>
            <person name="Furtado A."/>
            <person name="Henry R.J."/>
            <person name="Mitter N."/>
        </authorList>
    </citation>
    <scope>NUCLEOTIDE SEQUENCE [LARGE SCALE GENOMIC DNA]</scope>
    <source>
        <strain evidence="2">cv. Hass</strain>
    </source>
</reference>
<evidence type="ECO:0000313" key="1">
    <source>
        <dbReference type="EMBL" id="KAJ8626469.1"/>
    </source>
</evidence>
<evidence type="ECO:0000313" key="2">
    <source>
        <dbReference type="Proteomes" id="UP001234297"/>
    </source>
</evidence>
<keyword evidence="2" id="KW-1185">Reference proteome</keyword>
<protein>
    <submittedName>
        <fullName evidence="1">Uncharacterized protein</fullName>
    </submittedName>
</protein>
<sequence>MLGDYLSKSNRDNGNTMKLLFDCLITAPFFRRRAKENHFEVTSCDLIPFQLIRAQRIHDPHPSRSLRLPRHLSLTLTVSLASASSPSLSHSQTHRLELESSSRGILSLCASIKLTSKGSSSEKRKRSFARAEGDPKNVQKLCVYPLPRRQ</sequence>
<dbReference type="EMBL" id="CM056814">
    <property type="protein sequence ID" value="KAJ8626469.1"/>
    <property type="molecule type" value="Genomic_DNA"/>
</dbReference>
<name>A0ACC2KZ15_PERAE</name>
<proteinExistence type="predicted"/>
<gene>
    <name evidence="1" type="ORF">MRB53_019776</name>
</gene>
<comment type="caution">
    <text evidence="1">The sequence shown here is derived from an EMBL/GenBank/DDBJ whole genome shotgun (WGS) entry which is preliminary data.</text>
</comment>
<dbReference type="Proteomes" id="UP001234297">
    <property type="component" value="Chromosome 6"/>
</dbReference>
<organism evidence="1 2">
    <name type="scientific">Persea americana</name>
    <name type="common">Avocado</name>
    <dbReference type="NCBI Taxonomy" id="3435"/>
    <lineage>
        <taxon>Eukaryota</taxon>
        <taxon>Viridiplantae</taxon>
        <taxon>Streptophyta</taxon>
        <taxon>Embryophyta</taxon>
        <taxon>Tracheophyta</taxon>
        <taxon>Spermatophyta</taxon>
        <taxon>Magnoliopsida</taxon>
        <taxon>Magnoliidae</taxon>
        <taxon>Laurales</taxon>
        <taxon>Lauraceae</taxon>
        <taxon>Persea</taxon>
    </lineage>
</organism>
<accession>A0ACC2KZ15</accession>